<sequence length="373" mass="39951">MAADFYELLGVSRTASDDEIKKAYRKLARELHPDTNPGDKESEERFKQVSRAYETLSNAEKRRAYDVYGEGGASQMGGDPNDFFGQSGFGDIFESMFGAAFGGNARTSRSGALRGEDMQVSVSLTFEEAVFGVHKEVSIRVPATCTTCGGNGSKPGTTPTICPSCQGAGSVKKIAQTILGRMVTTVACDRCRGNGQIISTPCQDCRGDGRRTVDRTYTVDVPPGVDDGTTLHLTGKGAAGGRGGMPGDLFISLRVTPDPRFTRERNDIHSVLHISYVQAALGVELEVETIDGLEGLVIPGGTQSGKRFTIRGKGVPHLRSRGRGDHIVTVSVDIPTAVSHEEETLLRQLATVRGDIVAHHEAGLFSRIKSALF</sequence>
<keyword evidence="3 11" id="KW-0479">Metal-binding</keyword>
<feature type="repeat" description="CXXCXGXG motif" evidence="11">
    <location>
        <begin position="162"/>
        <end position="169"/>
    </location>
</feature>
<dbReference type="CDD" id="cd10719">
    <property type="entry name" value="DnaJ_zf"/>
    <property type="match status" value="1"/>
</dbReference>
<dbReference type="InterPro" id="IPR012724">
    <property type="entry name" value="DnaJ"/>
</dbReference>
<dbReference type="SUPFAM" id="SSF46565">
    <property type="entry name" value="Chaperone J-domain"/>
    <property type="match status" value="1"/>
</dbReference>
<evidence type="ECO:0000256" key="8">
    <source>
        <dbReference type="ARBA" id="ARBA00023186"/>
    </source>
</evidence>
<comment type="function">
    <text evidence="11">Participates actively in the response to hyperosmotic and heat shock by preventing the aggregation of stress-denatured proteins and by disaggregating proteins, also in an autonomous, DnaK-independent fashion. Unfolded proteins bind initially to DnaJ; upon interaction with the DnaJ-bound protein, DnaK hydrolyzes its bound ATP, resulting in the formation of a stable complex. GrpE releases ADP from DnaK; ATP binding to DnaK triggers the release of the substrate protein, thus completing the reaction cycle. Several rounds of ATP-dependent interactions between DnaJ, DnaK and GrpE are required for fully efficient folding. Also involved, together with DnaK and GrpE, in the DNA replication of plasmids through activation of initiation proteins.</text>
</comment>
<comment type="similarity">
    <text evidence="9 11">Belongs to the DnaJ family.</text>
</comment>
<dbReference type="PROSITE" id="PS50076">
    <property type="entry name" value="DNAJ_2"/>
    <property type="match status" value="1"/>
</dbReference>
<dbReference type="NCBIfam" id="TIGR02349">
    <property type="entry name" value="DnaJ_bact"/>
    <property type="match status" value="1"/>
</dbReference>
<organism evidence="15 16">
    <name type="scientific">Acidithrix ferrooxidans</name>
    <dbReference type="NCBI Taxonomy" id="1280514"/>
    <lineage>
        <taxon>Bacteria</taxon>
        <taxon>Bacillati</taxon>
        <taxon>Actinomycetota</taxon>
        <taxon>Acidimicrobiia</taxon>
        <taxon>Acidimicrobiales</taxon>
        <taxon>Acidimicrobiaceae</taxon>
        <taxon>Acidithrix</taxon>
    </lineage>
</organism>
<comment type="subunit">
    <text evidence="11">Homodimer.</text>
</comment>
<dbReference type="FunFam" id="2.60.260.20:FF:000005">
    <property type="entry name" value="Chaperone protein dnaJ 1, mitochondrial"/>
    <property type="match status" value="1"/>
</dbReference>
<evidence type="ECO:0000256" key="2">
    <source>
        <dbReference type="ARBA" id="ARBA00022705"/>
    </source>
</evidence>
<evidence type="ECO:0000256" key="12">
    <source>
        <dbReference type="PROSITE-ProRule" id="PRU00546"/>
    </source>
</evidence>
<dbReference type="RefSeq" id="WP_052606346.1">
    <property type="nucleotide sequence ID" value="NZ_JXYS01000081.1"/>
</dbReference>
<keyword evidence="5 11" id="KW-0863">Zinc-finger</keyword>
<dbReference type="GO" id="GO:0042026">
    <property type="term" value="P:protein refolding"/>
    <property type="evidence" value="ECO:0007669"/>
    <property type="project" value="TreeGrafter"/>
</dbReference>
<gene>
    <name evidence="15" type="primary">dnaJ2</name>
    <name evidence="11" type="synonym">dnaJ</name>
    <name evidence="15" type="ORF">AXFE_26460</name>
</gene>
<feature type="binding site" evidence="11">
    <location>
        <position position="191"/>
    </location>
    <ligand>
        <name>Zn(2+)</name>
        <dbReference type="ChEBI" id="CHEBI:29105"/>
        <label>2</label>
    </ligand>
</feature>
<dbReference type="HAMAP" id="MF_01152">
    <property type="entry name" value="DnaJ"/>
    <property type="match status" value="1"/>
</dbReference>
<dbReference type="Pfam" id="PF00684">
    <property type="entry name" value="DnaJ_CXXCXGXG"/>
    <property type="match status" value="1"/>
</dbReference>
<evidence type="ECO:0000313" key="15">
    <source>
        <dbReference type="EMBL" id="KJF16481.1"/>
    </source>
</evidence>
<feature type="repeat" description="CXXCXGXG motif" evidence="11">
    <location>
        <begin position="202"/>
        <end position="209"/>
    </location>
</feature>
<dbReference type="GO" id="GO:0005524">
    <property type="term" value="F:ATP binding"/>
    <property type="evidence" value="ECO:0007669"/>
    <property type="project" value="InterPro"/>
</dbReference>
<feature type="binding site" evidence="11">
    <location>
        <position position="145"/>
    </location>
    <ligand>
        <name>Zn(2+)</name>
        <dbReference type="ChEBI" id="CHEBI:29105"/>
        <label>1</label>
    </ligand>
</feature>
<dbReference type="Gene3D" id="2.60.260.20">
    <property type="entry name" value="Urease metallochaperone UreE, N-terminal domain"/>
    <property type="match status" value="2"/>
</dbReference>
<evidence type="ECO:0000259" key="13">
    <source>
        <dbReference type="PROSITE" id="PS50076"/>
    </source>
</evidence>
<dbReference type="PROSITE" id="PS00636">
    <property type="entry name" value="DNAJ_1"/>
    <property type="match status" value="1"/>
</dbReference>
<dbReference type="GO" id="GO:0008270">
    <property type="term" value="F:zinc ion binding"/>
    <property type="evidence" value="ECO:0007669"/>
    <property type="project" value="UniProtKB-UniRule"/>
</dbReference>
<feature type="domain" description="J" evidence="13">
    <location>
        <begin position="4"/>
        <end position="69"/>
    </location>
</feature>
<feature type="binding site" evidence="11">
    <location>
        <position position="162"/>
    </location>
    <ligand>
        <name>Zn(2+)</name>
        <dbReference type="ChEBI" id="CHEBI:29105"/>
        <label>2</label>
    </ligand>
</feature>
<dbReference type="SUPFAM" id="SSF57938">
    <property type="entry name" value="DnaJ/Hsp40 cysteine-rich domain"/>
    <property type="match status" value="1"/>
</dbReference>
<comment type="cofactor">
    <cofactor evidence="11">
        <name>Zn(2+)</name>
        <dbReference type="ChEBI" id="CHEBI:29105"/>
    </cofactor>
    <text evidence="11">Binds 2 Zn(2+) ions per monomer.</text>
</comment>
<dbReference type="OrthoDB" id="9779889at2"/>
<accession>A0A0D8HHD7</accession>
<dbReference type="InterPro" id="IPR018253">
    <property type="entry name" value="DnaJ_domain_CS"/>
</dbReference>
<dbReference type="InterPro" id="IPR008971">
    <property type="entry name" value="HSP40/DnaJ_pept-bd"/>
</dbReference>
<dbReference type="SMART" id="SM00271">
    <property type="entry name" value="DnaJ"/>
    <property type="match status" value="1"/>
</dbReference>
<feature type="binding site" evidence="11">
    <location>
        <position position="202"/>
    </location>
    <ligand>
        <name>Zn(2+)</name>
        <dbReference type="ChEBI" id="CHEBI:29105"/>
        <label>1</label>
    </ligand>
</feature>
<evidence type="ECO:0000256" key="1">
    <source>
        <dbReference type="ARBA" id="ARBA00022490"/>
    </source>
</evidence>
<keyword evidence="6 11" id="KW-0862">Zinc</keyword>
<dbReference type="PROSITE" id="PS51188">
    <property type="entry name" value="ZF_CR"/>
    <property type="match status" value="1"/>
</dbReference>
<dbReference type="InterPro" id="IPR036410">
    <property type="entry name" value="HSP_DnaJ_Cys-rich_dom_sf"/>
</dbReference>
<feature type="binding site" evidence="11">
    <location>
        <position position="165"/>
    </location>
    <ligand>
        <name>Zn(2+)</name>
        <dbReference type="ChEBI" id="CHEBI:29105"/>
        <label>2</label>
    </ligand>
</feature>
<dbReference type="AlphaFoldDB" id="A0A0D8HHD7"/>
<dbReference type="Gene3D" id="1.10.287.110">
    <property type="entry name" value="DnaJ domain"/>
    <property type="match status" value="1"/>
</dbReference>
<dbReference type="GO" id="GO:0006260">
    <property type="term" value="P:DNA replication"/>
    <property type="evidence" value="ECO:0007669"/>
    <property type="project" value="UniProtKB-KW"/>
</dbReference>
<dbReference type="NCBIfam" id="NF008035">
    <property type="entry name" value="PRK10767.1"/>
    <property type="match status" value="1"/>
</dbReference>
<dbReference type="GO" id="GO:0005737">
    <property type="term" value="C:cytoplasm"/>
    <property type="evidence" value="ECO:0007669"/>
    <property type="project" value="UniProtKB-SubCell"/>
</dbReference>
<evidence type="ECO:0000259" key="14">
    <source>
        <dbReference type="PROSITE" id="PS51188"/>
    </source>
</evidence>
<comment type="caution">
    <text evidence="15">The sequence shown here is derived from an EMBL/GenBank/DDBJ whole genome shotgun (WGS) entry which is preliminary data.</text>
</comment>
<feature type="binding site" evidence="11">
    <location>
        <position position="148"/>
    </location>
    <ligand>
        <name>Zn(2+)</name>
        <dbReference type="ChEBI" id="CHEBI:29105"/>
        <label>1</label>
    </ligand>
</feature>
<comment type="domain">
    <text evidence="11">The J domain is necessary and sufficient to stimulate DnaK ATPase activity. Zinc center 1 plays an important role in the autonomous, DnaK-independent chaperone activity of DnaJ. Zinc center 2 is essential for interaction with DnaK and for DnaJ activity.</text>
</comment>
<dbReference type="CDD" id="cd06257">
    <property type="entry name" value="DnaJ"/>
    <property type="match status" value="1"/>
</dbReference>
<dbReference type="Gene3D" id="2.10.230.10">
    <property type="entry name" value="Heat shock protein DnaJ, cysteine-rich domain"/>
    <property type="match status" value="1"/>
</dbReference>
<dbReference type="EMBL" id="JXYS01000081">
    <property type="protein sequence ID" value="KJF16481.1"/>
    <property type="molecule type" value="Genomic_DNA"/>
</dbReference>
<evidence type="ECO:0000256" key="10">
    <source>
        <dbReference type="ARBA" id="ARBA00067609"/>
    </source>
</evidence>
<keyword evidence="8 11" id="KW-0143">Chaperone</keyword>
<proteinExistence type="inferred from homology"/>
<keyword evidence="4 11" id="KW-0677">Repeat</keyword>
<keyword evidence="1 11" id="KW-0963">Cytoplasm</keyword>
<dbReference type="InterPro" id="IPR002939">
    <property type="entry name" value="DnaJ_C"/>
</dbReference>
<dbReference type="InterPro" id="IPR001305">
    <property type="entry name" value="HSP_DnaJ_Cys-rich_dom"/>
</dbReference>
<name>A0A0D8HHD7_9ACTN</name>
<evidence type="ECO:0000256" key="6">
    <source>
        <dbReference type="ARBA" id="ARBA00022833"/>
    </source>
</evidence>
<dbReference type="STRING" id="1280514.AXFE_26460"/>
<dbReference type="PANTHER" id="PTHR43096">
    <property type="entry name" value="DNAJ HOMOLOG 1, MITOCHONDRIAL-RELATED"/>
    <property type="match status" value="1"/>
</dbReference>
<evidence type="ECO:0000256" key="4">
    <source>
        <dbReference type="ARBA" id="ARBA00022737"/>
    </source>
</evidence>
<dbReference type="Proteomes" id="UP000032360">
    <property type="component" value="Unassembled WGS sequence"/>
</dbReference>
<protein>
    <recommendedName>
        <fullName evidence="10 11">Chaperone protein DnaJ</fullName>
    </recommendedName>
</protein>
<evidence type="ECO:0000256" key="9">
    <source>
        <dbReference type="ARBA" id="ARBA00061004"/>
    </source>
</evidence>
<dbReference type="PRINTS" id="PR00625">
    <property type="entry name" value="JDOMAIN"/>
</dbReference>
<evidence type="ECO:0000256" key="11">
    <source>
        <dbReference type="HAMAP-Rule" id="MF_01152"/>
    </source>
</evidence>
<evidence type="ECO:0000256" key="7">
    <source>
        <dbReference type="ARBA" id="ARBA00023016"/>
    </source>
</evidence>
<evidence type="ECO:0000313" key="16">
    <source>
        <dbReference type="Proteomes" id="UP000032360"/>
    </source>
</evidence>
<dbReference type="InterPro" id="IPR036869">
    <property type="entry name" value="J_dom_sf"/>
</dbReference>
<feature type="binding site" evidence="11">
    <location>
        <position position="188"/>
    </location>
    <ligand>
        <name>Zn(2+)</name>
        <dbReference type="ChEBI" id="CHEBI:29105"/>
        <label>2</label>
    </ligand>
</feature>
<keyword evidence="7 11" id="KW-0346">Stress response</keyword>
<feature type="binding site" evidence="11">
    <location>
        <position position="205"/>
    </location>
    <ligand>
        <name>Zn(2+)</name>
        <dbReference type="ChEBI" id="CHEBI:29105"/>
        <label>1</label>
    </ligand>
</feature>
<feature type="domain" description="CR-type" evidence="14">
    <location>
        <begin position="132"/>
        <end position="214"/>
    </location>
</feature>
<dbReference type="Pfam" id="PF00226">
    <property type="entry name" value="DnaJ"/>
    <property type="match status" value="1"/>
</dbReference>
<dbReference type="GO" id="GO:0051082">
    <property type="term" value="F:unfolded protein binding"/>
    <property type="evidence" value="ECO:0007669"/>
    <property type="project" value="UniProtKB-UniRule"/>
</dbReference>
<reference evidence="15 16" key="1">
    <citation type="submission" date="2015-01" db="EMBL/GenBank/DDBJ databases">
        <title>Draft genome of the acidophilic iron oxidizer Acidithrix ferrooxidans strain Py-F3.</title>
        <authorList>
            <person name="Poehlein A."/>
            <person name="Eisen S."/>
            <person name="Schloemann M."/>
            <person name="Johnson B.D."/>
            <person name="Daniel R."/>
            <person name="Muehling M."/>
        </authorList>
    </citation>
    <scope>NUCLEOTIDE SEQUENCE [LARGE SCALE GENOMIC DNA]</scope>
    <source>
        <strain evidence="15 16">Py-F3</strain>
    </source>
</reference>
<dbReference type="GO" id="GO:0031072">
    <property type="term" value="F:heat shock protein binding"/>
    <property type="evidence" value="ECO:0007669"/>
    <property type="project" value="InterPro"/>
</dbReference>
<evidence type="ECO:0000256" key="3">
    <source>
        <dbReference type="ARBA" id="ARBA00022723"/>
    </source>
</evidence>
<dbReference type="CDD" id="cd10747">
    <property type="entry name" value="DnaJ_C"/>
    <property type="match status" value="1"/>
</dbReference>
<feature type="zinc finger region" description="CR-type" evidence="12">
    <location>
        <begin position="132"/>
        <end position="214"/>
    </location>
</feature>
<feature type="repeat" description="CXXCXGXG motif" evidence="11">
    <location>
        <begin position="145"/>
        <end position="152"/>
    </location>
</feature>
<evidence type="ECO:0000256" key="5">
    <source>
        <dbReference type="ARBA" id="ARBA00022771"/>
    </source>
</evidence>
<keyword evidence="16" id="KW-1185">Reference proteome</keyword>
<dbReference type="SUPFAM" id="SSF49493">
    <property type="entry name" value="HSP40/DnaJ peptide-binding domain"/>
    <property type="match status" value="2"/>
</dbReference>
<feature type="repeat" description="CXXCXGXG motif" evidence="11">
    <location>
        <begin position="188"/>
        <end position="195"/>
    </location>
</feature>
<dbReference type="Pfam" id="PF01556">
    <property type="entry name" value="DnaJ_C"/>
    <property type="match status" value="1"/>
</dbReference>
<dbReference type="InterPro" id="IPR001623">
    <property type="entry name" value="DnaJ_domain"/>
</dbReference>
<dbReference type="FunFam" id="2.10.230.10:FF:000002">
    <property type="entry name" value="Molecular chaperone DnaJ"/>
    <property type="match status" value="1"/>
</dbReference>
<dbReference type="PANTHER" id="PTHR43096:SF48">
    <property type="entry name" value="CHAPERONE PROTEIN DNAJ"/>
    <property type="match status" value="1"/>
</dbReference>
<keyword evidence="2 11" id="KW-0235">DNA replication</keyword>
<comment type="subcellular location">
    <subcellularLocation>
        <location evidence="11">Cytoplasm</location>
    </subcellularLocation>
</comment>
<dbReference type="PATRIC" id="fig|1280514.3.peg.3465"/>
<dbReference type="GO" id="GO:0009408">
    <property type="term" value="P:response to heat"/>
    <property type="evidence" value="ECO:0007669"/>
    <property type="project" value="InterPro"/>
</dbReference>